<proteinExistence type="predicted"/>
<dbReference type="PROSITE" id="PS51827">
    <property type="entry name" value="XTBD"/>
    <property type="match status" value="1"/>
</dbReference>
<dbReference type="Pfam" id="PF11952">
    <property type="entry name" value="XTBD"/>
    <property type="match status" value="1"/>
</dbReference>
<dbReference type="AlphaFoldDB" id="A0A6C0EHY8"/>
<evidence type="ECO:0000259" key="1">
    <source>
        <dbReference type="PROSITE" id="PS51827"/>
    </source>
</evidence>
<dbReference type="EMBL" id="MN738863">
    <property type="protein sequence ID" value="QHT28598.1"/>
    <property type="molecule type" value="Genomic_DNA"/>
</dbReference>
<evidence type="ECO:0000313" key="2">
    <source>
        <dbReference type="EMBL" id="QHT28598.1"/>
    </source>
</evidence>
<sequence>MEIEYNGISYLINKDLYECDDIFYKRIWFISKQQPKNKTEFDEIIHYSLFWKNIYYYGCKYNQNIHNKINDLQQVID</sequence>
<accession>A0A6C0EHY8</accession>
<name>A0A6C0EHY8_9ZZZZ</name>
<dbReference type="InterPro" id="IPR021859">
    <property type="entry name" value="XTBD"/>
</dbReference>
<protein>
    <recommendedName>
        <fullName evidence="1">XRN2-binding (XTBD) domain-containing protein</fullName>
    </recommendedName>
</protein>
<feature type="domain" description="XRN2-binding (XTBD)" evidence="1">
    <location>
        <begin position="10"/>
        <end position="77"/>
    </location>
</feature>
<reference evidence="2" key="1">
    <citation type="journal article" date="2020" name="Nature">
        <title>Giant virus diversity and host interactions through global metagenomics.</title>
        <authorList>
            <person name="Schulz F."/>
            <person name="Roux S."/>
            <person name="Paez-Espino D."/>
            <person name="Jungbluth S."/>
            <person name="Walsh D.A."/>
            <person name="Denef V.J."/>
            <person name="McMahon K.D."/>
            <person name="Konstantinidis K.T."/>
            <person name="Eloe-Fadrosh E.A."/>
            <person name="Kyrpides N.C."/>
            <person name="Woyke T."/>
        </authorList>
    </citation>
    <scope>NUCLEOTIDE SEQUENCE</scope>
    <source>
        <strain evidence="2">GVMAG-M-3300001351-8</strain>
    </source>
</reference>
<organism evidence="2">
    <name type="scientific">viral metagenome</name>
    <dbReference type="NCBI Taxonomy" id="1070528"/>
    <lineage>
        <taxon>unclassified sequences</taxon>
        <taxon>metagenomes</taxon>
        <taxon>organismal metagenomes</taxon>
    </lineage>
</organism>